<dbReference type="SUPFAM" id="SSF75217">
    <property type="entry name" value="alpha/beta knot"/>
    <property type="match status" value="1"/>
</dbReference>
<dbReference type="OrthoDB" id="9785673at2"/>
<dbReference type="InterPro" id="IPR029028">
    <property type="entry name" value="Alpha/beta_knot_MTases"/>
</dbReference>
<keyword evidence="2 5" id="KW-0489">Methyltransferase</keyword>
<dbReference type="Gene3D" id="3.30.1330.30">
    <property type="match status" value="1"/>
</dbReference>
<dbReference type="InterPro" id="IPR013123">
    <property type="entry name" value="SpoU_subst-bd"/>
</dbReference>
<dbReference type="PANTHER" id="PTHR43191:SF2">
    <property type="entry name" value="RRNA METHYLTRANSFERASE 3, MITOCHONDRIAL"/>
    <property type="match status" value="1"/>
</dbReference>
<dbReference type="InterPro" id="IPR051259">
    <property type="entry name" value="rRNA_Methyltransferase"/>
</dbReference>
<protein>
    <submittedName>
        <fullName evidence="5">RNA methyltransferase</fullName>
    </submittedName>
</protein>
<dbReference type="RefSeq" id="WP_108686744.1">
    <property type="nucleotide sequence ID" value="NZ_QCYK01000002.1"/>
</dbReference>
<dbReference type="InterPro" id="IPR001537">
    <property type="entry name" value="SpoU_MeTrfase"/>
</dbReference>
<dbReference type="CDD" id="cd18109">
    <property type="entry name" value="SpoU-like_RNA-MTase"/>
    <property type="match status" value="1"/>
</dbReference>
<reference evidence="5 6" key="1">
    <citation type="submission" date="2018-04" db="EMBL/GenBank/DDBJ databases">
        <title>Chitinophaga fuyangensis sp. nov., isolated from soil in a chemical factory.</title>
        <authorList>
            <person name="Chen K."/>
        </authorList>
    </citation>
    <scope>NUCLEOTIDE SEQUENCE [LARGE SCALE GENOMIC DNA]</scope>
    <source>
        <strain evidence="5 6">LY-1</strain>
    </source>
</reference>
<dbReference type="SMART" id="SM00967">
    <property type="entry name" value="SpoU_sub_bind"/>
    <property type="match status" value="1"/>
</dbReference>
<evidence type="ECO:0000256" key="1">
    <source>
        <dbReference type="ARBA" id="ARBA00007228"/>
    </source>
</evidence>
<evidence type="ECO:0000259" key="4">
    <source>
        <dbReference type="SMART" id="SM00967"/>
    </source>
</evidence>
<name>A0A2T7BF42_9BACT</name>
<dbReference type="PANTHER" id="PTHR43191">
    <property type="entry name" value="RRNA METHYLTRANSFERASE 3"/>
    <property type="match status" value="1"/>
</dbReference>
<dbReference type="GO" id="GO:0005737">
    <property type="term" value="C:cytoplasm"/>
    <property type="evidence" value="ECO:0007669"/>
    <property type="project" value="UniProtKB-ARBA"/>
</dbReference>
<keyword evidence="3 5" id="KW-0808">Transferase</keyword>
<accession>A0A2T7BF42</accession>
<evidence type="ECO:0000256" key="2">
    <source>
        <dbReference type="ARBA" id="ARBA00022603"/>
    </source>
</evidence>
<keyword evidence="6" id="KW-1185">Reference proteome</keyword>
<comment type="caution">
    <text evidence="5">The sequence shown here is derived from an EMBL/GenBank/DDBJ whole genome shotgun (WGS) entry which is preliminary data.</text>
</comment>
<dbReference type="InterPro" id="IPR053888">
    <property type="entry name" value="MRM3-like_sub_bind"/>
</dbReference>
<dbReference type="AlphaFoldDB" id="A0A2T7BF42"/>
<evidence type="ECO:0000313" key="6">
    <source>
        <dbReference type="Proteomes" id="UP000244450"/>
    </source>
</evidence>
<dbReference type="GO" id="GO:0032259">
    <property type="term" value="P:methylation"/>
    <property type="evidence" value="ECO:0007669"/>
    <property type="project" value="UniProtKB-KW"/>
</dbReference>
<proteinExistence type="inferred from homology"/>
<dbReference type="Gene3D" id="3.40.1280.10">
    <property type="match status" value="1"/>
</dbReference>
<dbReference type="InterPro" id="IPR029026">
    <property type="entry name" value="tRNA_m1G_MTases_N"/>
</dbReference>
<comment type="similarity">
    <text evidence="1">Belongs to the class IV-like SAM-binding methyltransferase superfamily. RNA methyltransferase TrmH family.</text>
</comment>
<sequence length="247" mass="26668">MLSKAQIKYIQSLQQKKYRQKSGHFIAEGDKIVQEMLQAGQAMESLYALEPWLLKHRDLLERARGVDVQQVSEEELSRISTLTTPNQALAVLPIPGHAQPAAFKGHVALALEDIQDPGNMGTIIRIADWFGIAQIICSPGCVDAYNPKTVQATMGSIARVKIVEAALAEVLETAGVASYAATLHGRNIGDFAPITEGIIVIGNESKGLQPATMERCTEKVTIPRLGFAESLNAAVATGIICGRLLIR</sequence>
<dbReference type="EMBL" id="QCYK01000002">
    <property type="protein sequence ID" value="PUZ24907.1"/>
    <property type="molecule type" value="Genomic_DNA"/>
</dbReference>
<dbReference type="Pfam" id="PF00588">
    <property type="entry name" value="SpoU_methylase"/>
    <property type="match status" value="1"/>
</dbReference>
<dbReference type="SUPFAM" id="SSF55315">
    <property type="entry name" value="L30e-like"/>
    <property type="match status" value="1"/>
</dbReference>
<dbReference type="GO" id="GO:0008173">
    <property type="term" value="F:RNA methyltransferase activity"/>
    <property type="evidence" value="ECO:0007669"/>
    <property type="project" value="InterPro"/>
</dbReference>
<feature type="domain" description="RNA 2-O ribose methyltransferase substrate binding" evidence="4">
    <location>
        <begin position="26"/>
        <end position="98"/>
    </location>
</feature>
<dbReference type="GO" id="GO:0006396">
    <property type="term" value="P:RNA processing"/>
    <property type="evidence" value="ECO:0007669"/>
    <property type="project" value="InterPro"/>
</dbReference>
<evidence type="ECO:0000256" key="3">
    <source>
        <dbReference type="ARBA" id="ARBA00022679"/>
    </source>
</evidence>
<evidence type="ECO:0000313" key="5">
    <source>
        <dbReference type="EMBL" id="PUZ24907.1"/>
    </source>
</evidence>
<organism evidence="5 6">
    <name type="scientific">Chitinophaga parva</name>
    <dbReference type="NCBI Taxonomy" id="2169414"/>
    <lineage>
        <taxon>Bacteria</taxon>
        <taxon>Pseudomonadati</taxon>
        <taxon>Bacteroidota</taxon>
        <taxon>Chitinophagia</taxon>
        <taxon>Chitinophagales</taxon>
        <taxon>Chitinophagaceae</taxon>
        <taxon>Chitinophaga</taxon>
    </lineage>
</organism>
<gene>
    <name evidence="5" type="ORF">DCC81_11310</name>
</gene>
<dbReference type="GO" id="GO:0003723">
    <property type="term" value="F:RNA binding"/>
    <property type="evidence" value="ECO:0007669"/>
    <property type="project" value="InterPro"/>
</dbReference>
<dbReference type="Proteomes" id="UP000244450">
    <property type="component" value="Unassembled WGS sequence"/>
</dbReference>
<dbReference type="InterPro" id="IPR029064">
    <property type="entry name" value="Ribosomal_eL30-like_sf"/>
</dbReference>
<dbReference type="Pfam" id="PF22435">
    <property type="entry name" value="MRM3-like_sub_bind"/>
    <property type="match status" value="1"/>
</dbReference>